<dbReference type="SMART" id="SM00343">
    <property type="entry name" value="ZnF_C2HC"/>
    <property type="match status" value="2"/>
</dbReference>
<evidence type="ECO:0000313" key="4">
    <source>
        <dbReference type="Proteomes" id="UP001627154"/>
    </source>
</evidence>
<dbReference type="EMBL" id="JBJJXI010000141">
    <property type="protein sequence ID" value="KAL3387014.1"/>
    <property type="molecule type" value="Genomic_DNA"/>
</dbReference>
<dbReference type="InterPro" id="IPR001878">
    <property type="entry name" value="Znf_CCHC"/>
</dbReference>
<protein>
    <recommendedName>
        <fullName evidence="2">CCHC-type domain-containing protein</fullName>
    </recommendedName>
</protein>
<proteinExistence type="predicted"/>
<name>A0ABD2W1N8_9HYME</name>
<feature type="domain" description="CCHC-type" evidence="2">
    <location>
        <begin position="162"/>
        <end position="178"/>
    </location>
</feature>
<feature type="domain" description="CCHC-type" evidence="2">
    <location>
        <begin position="185"/>
        <end position="201"/>
    </location>
</feature>
<dbReference type="SUPFAM" id="SSF57756">
    <property type="entry name" value="Retrovirus zinc finger-like domains"/>
    <property type="match status" value="1"/>
</dbReference>
<organism evidence="3 4">
    <name type="scientific">Trichogramma kaykai</name>
    <dbReference type="NCBI Taxonomy" id="54128"/>
    <lineage>
        <taxon>Eukaryota</taxon>
        <taxon>Metazoa</taxon>
        <taxon>Ecdysozoa</taxon>
        <taxon>Arthropoda</taxon>
        <taxon>Hexapoda</taxon>
        <taxon>Insecta</taxon>
        <taxon>Pterygota</taxon>
        <taxon>Neoptera</taxon>
        <taxon>Endopterygota</taxon>
        <taxon>Hymenoptera</taxon>
        <taxon>Apocrita</taxon>
        <taxon>Proctotrupomorpha</taxon>
        <taxon>Chalcidoidea</taxon>
        <taxon>Trichogrammatidae</taxon>
        <taxon>Trichogramma</taxon>
    </lineage>
</organism>
<dbReference type="AlphaFoldDB" id="A0ABD2W1N8"/>
<dbReference type="Gene3D" id="4.10.60.10">
    <property type="entry name" value="Zinc finger, CCHC-type"/>
    <property type="match status" value="1"/>
</dbReference>
<accession>A0ABD2W1N8</accession>
<feature type="region of interest" description="Disordered" evidence="1">
    <location>
        <begin position="194"/>
        <end position="285"/>
    </location>
</feature>
<keyword evidence="4" id="KW-1185">Reference proteome</keyword>
<feature type="compositionally biased region" description="Low complexity" evidence="1">
    <location>
        <begin position="264"/>
        <end position="285"/>
    </location>
</feature>
<feature type="compositionally biased region" description="Basic and acidic residues" evidence="1">
    <location>
        <begin position="194"/>
        <end position="237"/>
    </location>
</feature>
<evidence type="ECO:0000313" key="3">
    <source>
        <dbReference type="EMBL" id="KAL3387014.1"/>
    </source>
</evidence>
<sequence>MASRLASYRRATELLRDLRDRFVNKHVADELALDLGNAKQPIGVNARQFVSDIRALYDDAIAAYSQAPDISEIEREVAIYSLQNSVTDCFLLGLREPLQTQVRFKNPDSLADAIDIARDIENELRYRAVAGSNVTSVGLIGVRTHLNAKKDSKPVTDDKKVKCQLCKRTGHEAADCVKFKRATLKCSNCGLKGHEASTCRRPSMNDRDSRRYDRDDRDSRGNNRDSRGDERDSRDASVESNPRRNNYNRNNDTRHDDDRDRYARSASPDYRNPNNYNNRNSQQSQ</sequence>
<evidence type="ECO:0000256" key="1">
    <source>
        <dbReference type="SAM" id="MobiDB-lite"/>
    </source>
</evidence>
<gene>
    <name evidence="3" type="ORF">TKK_017593</name>
</gene>
<feature type="compositionally biased region" description="Basic and acidic residues" evidence="1">
    <location>
        <begin position="251"/>
        <end position="263"/>
    </location>
</feature>
<comment type="caution">
    <text evidence="3">The sequence shown here is derived from an EMBL/GenBank/DDBJ whole genome shotgun (WGS) entry which is preliminary data.</text>
</comment>
<evidence type="ECO:0000259" key="2">
    <source>
        <dbReference type="SMART" id="SM00343"/>
    </source>
</evidence>
<dbReference type="InterPro" id="IPR036875">
    <property type="entry name" value="Znf_CCHC_sf"/>
</dbReference>
<dbReference type="Proteomes" id="UP001627154">
    <property type="component" value="Unassembled WGS sequence"/>
</dbReference>
<reference evidence="3 4" key="1">
    <citation type="journal article" date="2024" name="bioRxiv">
        <title>A reference genome for Trichogramma kaykai: A tiny desert-dwelling parasitoid wasp with competing sex-ratio distorters.</title>
        <authorList>
            <person name="Culotta J."/>
            <person name="Lindsey A.R."/>
        </authorList>
    </citation>
    <scope>NUCLEOTIDE SEQUENCE [LARGE SCALE GENOMIC DNA]</scope>
    <source>
        <strain evidence="3 4">KSX58</strain>
    </source>
</reference>